<dbReference type="Pfam" id="PF13300">
    <property type="entry name" value="DUF4078"/>
    <property type="match status" value="1"/>
</dbReference>
<feature type="region of interest" description="Disordered" evidence="2">
    <location>
        <begin position="126"/>
        <end position="149"/>
    </location>
</feature>
<dbReference type="Proteomes" id="UP000814176">
    <property type="component" value="Unassembled WGS sequence"/>
</dbReference>
<reference evidence="3 4" key="1">
    <citation type="journal article" date="2021" name="Environ. Microbiol.">
        <title>Gene family expansions and transcriptome signatures uncover fungal adaptations to wood decay.</title>
        <authorList>
            <person name="Hage H."/>
            <person name="Miyauchi S."/>
            <person name="Viragh M."/>
            <person name="Drula E."/>
            <person name="Min B."/>
            <person name="Chaduli D."/>
            <person name="Navarro D."/>
            <person name="Favel A."/>
            <person name="Norest M."/>
            <person name="Lesage-Meessen L."/>
            <person name="Balint B."/>
            <person name="Merenyi Z."/>
            <person name="de Eugenio L."/>
            <person name="Morin E."/>
            <person name="Martinez A.T."/>
            <person name="Baldrian P."/>
            <person name="Stursova M."/>
            <person name="Martinez M.J."/>
            <person name="Novotny C."/>
            <person name="Magnuson J.K."/>
            <person name="Spatafora J.W."/>
            <person name="Maurice S."/>
            <person name="Pangilinan J."/>
            <person name="Andreopoulos W."/>
            <person name="LaButti K."/>
            <person name="Hundley H."/>
            <person name="Na H."/>
            <person name="Kuo A."/>
            <person name="Barry K."/>
            <person name="Lipzen A."/>
            <person name="Henrissat B."/>
            <person name="Riley R."/>
            <person name="Ahrendt S."/>
            <person name="Nagy L.G."/>
            <person name="Grigoriev I.V."/>
            <person name="Martin F."/>
            <person name="Rosso M.N."/>
        </authorList>
    </citation>
    <scope>NUCLEOTIDE SEQUENCE [LARGE SCALE GENOMIC DNA]</scope>
    <source>
        <strain evidence="3 4">CIRM-BRFM 1785</strain>
    </source>
</reference>
<keyword evidence="4" id="KW-1185">Reference proteome</keyword>
<organism evidence="3 4">
    <name type="scientific">Rhodofomes roseus</name>
    <dbReference type="NCBI Taxonomy" id="34475"/>
    <lineage>
        <taxon>Eukaryota</taxon>
        <taxon>Fungi</taxon>
        <taxon>Dikarya</taxon>
        <taxon>Basidiomycota</taxon>
        <taxon>Agaricomycotina</taxon>
        <taxon>Agaricomycetes</taxon>
        <taxon>Polyporales</taxon>
        <taxon>Rhodofomes</taxon>
    </lineage>
</organism>
<feature type="region of interest" description="Disordered" evidence="2">
    <location>
        <begin position="244"/>
        <end position="345"/>
    </location>
</feature>
<dbReference type="EMBL" id="JADCUA010000007">
    <property type="protein sequence ID" value="KAH9838422.1"/>
    <property type="molecule type" value="Genomic_DNA"/>
</dbReference>
<comment type="caution">
    <text evidence="3">The sequence shown here is derived from an EMBL/GenBank/DDBJ whole genome shotgun (WGS) entry which is preliminary data.</text>
</comment>
<evidence type="ECO:0000256" key="1">
    <source>
        <dbReference type="ARBA" id="ARBA00023054"/>
    </source>
</evidence>
<accession>A0ABQ8KLG2</accession>
<feature type="compositionally biased region" description="Basic and acidic residues" evidence="2">
    <location>
        <begin position="299"/>
        <end position="317"/>
    </location>
</feature>
<evidence type="ECO:0000313" key="4">
    <source>
        <dbReference type="Proteomes" id="UP000814176"/>
    </source>
</evidence>
<gene>
    <name evidence="3" type="ORF">C8Q71DRAFT_856373</name>
</gene>
<dbReference type="PANTHER" id="PTHR15885">
    <property type="entry name" value="COILED-COIL DOMAIN-CONTAINING PROTEIN 174"/>
    <property type="match status" value="1"/>
</dbReference>
<dbReference type="RefSeq" id="XP_047780337.1">
    <property type="nucleotide sequence ID" value="XM_047927293.1"/>
</dbReference>
<feature type="compositionally biased region" description="Low complexity" evidence="2">
    <location>
        <begin position="328"/>
        <end position="345"/>
    </location>
</feature>
<dbReference type="GeneID" id="72008025"/>
<protein>
    <submittedName>
        <fullName evidence="3">Uncharacterized protein</fullName>
    </submittedName>
</protein>
<evidence type="ECO:0000313" key="3">
    <source>
        <dbReference type="EMBL" id="KAH9838422.1"/>
    </source>
</evidence>
<feature type="compositionally biased region" description="Basic and acidic residues" evidence="2">
    <location>
        <begin position="245"/>
        <end position="267"/>
    </location>
</feature>
<proteinExistence type="predicted"/>
<sequence>MAPKNKAKAAGVSTSSFFDLKAELAKQEEEFAKNKAAGKATAVVGGVKRPDKKPTVWARQNTGVKARAARDIELEEISRPTLESARAVLERKALVYEKLRKGKSGGLSDKQYEALLVDFDQKAMDHYESDSDDVDESLTVPRPEGQEDDPIIEYEDEFGRLRSGRRSEIPRHLLQQEEAQTEKDDDPYVIYNPVNHFPVYEPSEDRVAAIESAFAEENNPLNVHYDASGEVRAKGAGFYQFSADEETRRRQMEELRAAREETDRTRQETGAADAQPGEVEGMRGSAGEASEPAGVVKSRAMEKRKRELEERRKMLDAKRRKVAGGGSAAPKAEAPPAAAENAAMKPKATEAIASADPFAALEVQQSRTSAKHKVKGKAQTDPMNAADAFLAQLEQEVLKGAKE</sequence>
<feature type="region of interest" description="Disordered" evidence="2">
    <location>
        <begin position="169"/>
        <end position="188"/>
    </location>
</feature>
<evidence type="ECO:0000256" key="2">
    <source>
        <dbReference type="SAM" id="MobiDB-lite"/>
    </source>
</evidence>
<dbReference type="PANTHER" id="PTHR15885:SF1">
    <property type="entry name" value="COILED-COIL DOMAIN-CONTAINING PROTEIN 174"/>
    <property type="match status" value="1"/>
</dbReference>
<name>A0ABQ8KLG2_9APHY</name>
<keyword evidence="1" id="KW-0175">Coiled coil</keyword>
<dbReference type="InterPro" id="IPR025066">
    <property type="entry name" value="CCDC174-like"/>
</dbReference>